<evidence type="ECO:0000259" key="2">
    <source>
        <dbReference type="Pfam" id="PF00326"/>
    </source>
</evidence>
<feature type="non-terminal residue" evidence="3">
    <location>
        <position position="1"/>
    </location>
</feature>
<accession>A0A381WC83</accession>
<dbReference type="PANTHER" id="PTHR22946">
    <property type="entry name" value="DIENELACTONE HYDROLASE DOMAIN-CONTAINING PROTEIN-RELATED"/>
    <property type="match status" value="1"/>
</dbReference>
<sequence length="351" mass="38641">FLTQKGNAMKYRKCIVGSYLLAVVTALAFLPAASAQSDKSFTAAKAQKYPPLPADVVRKQVTIWSDGTRMAGDVYMPKSVNSGERLPVIVFVHGTGGVKKMSWSINLAVAFARRGYVFLNFDYRGWGESESKLMMLEKMPTPDAKSEVTVKARAFRWQMDFGDQITDIRNAIGYVSGEPNVDNTRIGVFGTSYGGGLATWIAAKDPRVKCAVAQVPGMGGQRSHGTYHHAYTLMAKQARGDVEPVPFKTGAPGGTMASYSHMRYNPAKNIVYDVFQAAEKMKVPILIIDAGKEELMDITQQGGRVAEVLKRSGAPHKYQVIKGMGHYGVYSTHQAQITKTELDWFDTYLKK</sequence>
<dbReference type="Pfam" id="PF00326">
    <property type="entry name" value="Peptidase_S9"/>
    <property type="match status" value="1"/>
</dbReference>
<gene>
    <name evidence="3" type="ORF">METZ01_LOCUS102492</name>
</gene>
<name>A0A381WC83_9ZZZZ</name>
<dbReference type="PANTHER" id="PTHR22946:SF9">
    <property type="entry name" value="POLYKETIDE TRANSFERASE AF380"/>
    <property type="match status" value="1"/>
</dbReference>
<dbReference type="InterPro" id="IPR001375">
    <property type="entry name" value="Peptidase_S9_cat"/>
</dbReference>
<keyword evidence="1" id="KW-0378">Hydrolase</keyword>
<dbReference type="Gene3D" id="3.40.50.1820">
    <property type="entry name" value="alpha/beta hydrolase"/>
    <property type="match status" value="1"/>
</dbReference>
<dbReference type="SUPFAM" id="SSF53474">
    <property type="entry name" value="alpha/beta-Hydrolases"/>
    <property type="match status" value="1"/>
</dbReference>
<evidence type="ECO:0000256" key="1">
    <source>
        <dbReference type="ARBA" id="ARBA00022801"/>
    </source>
</evidence>
<organism evidence="3">
    <name type="scientific">marine metagenome</name>
    <dbReference type="NCBI Taxonomy" id="408172"/>
    <lineage>
        <taxon>unclassified sequences</taxon>
        <taxon>metagenomes</taxon>
        <taxon>ecological metagenomes</taxon>
    </lineage>
</organism>
<proteinExistence type="predicted"/>
<dbReference type="EMBL" id="UINC01011225">
    <property type="protein sequence ID" value="SVA49638.1"/>
    <property type="molecule type" value="Genomic_DNA"/>
</dbReference>
<reference evidence="3" key="1">
    <citation type="submission" date="2018-05" db="EMBL/GenBank/DDBJ databases">
        <authorList>
            <person name="Lanie J.A."/>
            <person name="Ng W.-L."/>
            <person name="Kazmierczak K.M."/>
            <person name="Andrzejewski T.M."/>
            <person name="Davidsen T.M."/>
            <person name="Wayne K.J."/>
            <person name="Tettelin H."/>
            <person name="Glass J.I."/>
            <person name="Rusch D."/>
            <person name="Podicherti R."/>
            <person name="Tsui H.-C.T."/>
            <person name="Winkler M.E."/>
        </authorList>
    </citation>
    <scope>NUCLEOTIDE SEQUENCE</scope>
</reference>
<evidence type="ECO:0000313" key="3">
    <source>
        <dbReference type="EMBL" id="SVA49638.1"/>
    </source>
</evidence>
<protein>
    <recommendedName>
        <fullName evidence="2">Peptidase S9 prolyl oligopeptidase catalytic domain-containing protein</fullName>
    </recommendedName>
</protein>
<dbReference type="GO" id="GO:0016788">
    <property type="term" value="F:hydrolase activity, acting on ester bonds"/>
    <property type="evidence" value="ECO:0007669"/>
    <property type="project" value="UniProtKB-ARBA"/>
</dbReference>
<feature type="domain" description="Peptidase S9 prolyl oligopeptidase catalytic" evidence="2">
    <location>
        <begin position="164"/>
        <end position="350"/>
    </location>
</feature>
<dbReference type="InterPro" id="IPR029058">
    <property type="entry name" value="AB_hydrolase_fold"/>
</dbReference>
<dbReference type="InterPro" id="IPR050261">
    <property type="entry name" value="FrsA_esterase"/>
</dbReference>
<dbReference type="AlphaFoldDB" id="A0A381WC83"/>